<protein>
    <submittedName>
        <fullName evidence="5">Hemicentin-1-like protein</fullName>
    </submittedName>
</protein>
<dbReference type="FunFam" id="2.60.40.10:FF:000283">
    <property type="entry name" value="Immunoglobulin kappa constant"/>
    <property type="match status" value="1"/>
</dbReference>
<evidence type="ECO:0000256" key="3">
    <source>
        <dbReference type="SAM" id="Phobius"/>
    </source>
</evidence>
<dbReference type="PROSITE" id="PS00290">
    <property type="entry name" value="IG_MHC"/>
    <property type="match status" value="1"/>
</dbReference>
<proteinExistence type="predicted"/>
<dbReference type="InterPro" id="IPR007110">
    <property type="entry name" value="Ig-like_dom"/>
</dbReference>
<name>A0AAD3RFF1_LATJO</name>
<dbReference type="InterPro" id="IPR036179">
    <property type="entry name" value="Ig-like_dom_sf"/>
</dbReference>
<dbReference type="Proteomes" id="UP001279410">
    <property type="component" value="Unassembled WGS sequence"/>
</dbReference>
<dbReference type="AlphaFoldDB" id="A0AAD3RFF1"/>
<evidence type="ECO:0000313" key="5">
    <source>
        <dbReference type="EMBL" id="GLD66692.1"/>
    </source>
</evidence>
<feature type="domain" description="Ig-like" evidence="4">
    <location>
        <begin position="227"/>
        <end position="315"/>
    </location>
</feature>
<feature type="transmembrane region" description="Helical" evidence="3">
    <location>
        <begin position="654"/>
        <end position="677"/>
    </location>
</feature>
<sequence length="680" mass="75317">MAESAVKATCSVYTVLDAKVTWLMDGKAATRPAVTAPSVEIKRSLPHLLKGESAVLQCDITKLSSGDLYVTFQANNVDISHKLYVDLPEASGLHSVTRHFSVPPSHWKKDTAFTCKVQQGPAVTAPSVEIKRSLPHLLKGESAVLQCDITRLSSGDLYVTFQANNVDISDKQYVDLPEASGLHSVSRHFSVPRSHWKKDTTFTCKVQQGFSNSFTQSNPTGHIFVDPSVKVLLVPSERSESQKLFCSGWGFNPQIKWFSESREISSDNDITMGADGRVAVTSQVEITQKKWKTGKVFTCEVSDKSLNKKVNKSISLCSVTPASSQIVGVYVQGPPLQEFQKKGQVTVPCLLVGLRLNDFSITWKVDGKRSLNVHSEPPVSHSNGTDTLRSFLNVSAEDWHAFKQVSCEGKHRCAVHSYKDHISKSKDLYQPTVKIIQPTDSELSTSDVLTLVCLVSGYFPPDIIVYWKENGQRLPSTRYTNSDAWQYTGSSTYSMSSNLNISKTEDKSSTYSCSVRHESSETPFESSIQNVFATVTYSKLSATLLQGTSGLVCLVFDFSPESINITWFLDGSIELFDYNTSEPYRGQNGKFSVRSHLHLSQGYWLPGAVITCRVKHANTTLSLNISKPDTLERCDFFDEIMHADVNQDIGAGSWYMALAFIIFFLISVIYGVSATIIKTK</sequence>
<feature type="domain" description="Ig-like" evidence="4">
    <location>
        <begin position="431"/>
        <end position="529"/>
    </location>
</feature>
<keyword evidence="3" id="KW-0472">Membrane</keyword>
<evidence type="ECO:0000259" key="4">
    <source>
        <dbReference type="PROSITE" id="PS50835"/>
    </source>
</evidence>
<accession>A0AAD3RFF1</accession>
<evidence type="ECO:0000256" key="2">
    <source>
        <dbReference type="ARBA" id="ARBA00023319"/>
    </source>
</evidence>
<dbReference type="Pfam" id="PF07654">
    <property type="entry name" value="C1-set"/>
    <property type="match status" value="6"/>
</dbReference>
<keyword evidence="2" id="KW-0393">Immunoglobulin domain</keyword>
<dbReference type="InterPro" id="IPR050380">
    <property type="entry name" value="Immune_Resp_Modulators"/>
</dbReference>
<dbReference type="InterPro" id="IPR003006">
    <property type="entry name" value="Ig/MHC_CS"/>
</dbReference>
<dbReference type="Gene3D" id="2.60.40.10">
    <property type="entry name" value="Immunoglobulins"/>
    <property type="match status" value="6"/>
</dbReference>
<dbReference type="SMART" id="SM00407">
    <property type="entry name" value="IGc1"/>
    <property type="match status" value="3"/>
</dbReference>
<dbReference type="CDD" id="cd00098">
    <property type="entry name" value="IgC1"/>
    <property type="match status" value="3"/>
</dbReference>
<keyword evidence="3" id="KW-1133">Transmembrane helix</keyword>
<evidence type="ECO:0000313" key="6">
    <source>
        <dbReference type="Proteomes" id="UP001279410"/>
    </source>
</evidence>
<keyword evidence="6" id="KW-1185">Reference proteome</keyword>
<dbReference type="InterPro" id="IPR003597">
    <property type="entry name" value="Ig_C1-set"/>
</dbReference>
<dbReference type="SUPFAM" id="SSF48726">
    <property type="entry name" value="Immunoglobulin"/>
    <property type="match status" value="6"/>
</dbReference>
<dbReference type="PROSITE" id="PS50835">
    <property type="entry name" value="IG_LIKE"/>
    <property type="match status" value="5"/>
</dbReference>
<comment type="caution">
    <text evidence="5">The sequence shown here is derived from an EMBL/GenBank/DDBJ whole genome shotgun (WGS) entry which is preliminary data.</text>
</comment>
<feature type="domain" description="Ig-like" evidence="4">
    <location>
        <begin position="321"/>
        <end position="429"/>
    </location>
</feature>
<dbReference type="PANTHER" id="PTHR23411">
    <property type="entry name" value="TAPASIN"/>
    <property type="match status" value="1"/>
</dbReference>
<keyword evidence="1" id="KW-1015">Disulfide bond</keyword>
<reference evidence="5" key="1">
    <citation type="submission" date="2022-08" db="EMBL/GenBank/DDBJ databases">
        <title>Genome sequencing of akame (Lates japonicus).</title>
        <authorList>
            <person name="Hashiguchi Y."/>
            <person name="Takahashi H."/>
        </authorList>
    </citation>
    <scope>NUCLEOTIDE SEQUENCE</scope>
    <source>
        <strain evidence="5">Kochi</strain>
    </source>
</reference>
<gene>
    <name evidence="5" type="ORF">AKAME5_001807300</name>
</gene>
<feature type="domain" description="Ig-like" evidence="4">
    <location>
        <begin position="126"/>
        <end position="220"/>
    </location>
</feature>
<keyword evidence="3" id="KW-0812">Transmembrane</keyword>
<evidence type="ECO:0000256" key="1">
    <source>
        <dbReference type="ARBA" id="ARBA00023157"/>
    </source>
</evidence>
<dbReference type="EMBL" id="BRZM01000097">
    <property type="protein sequence ID" value="GLD66692.1"/>
    <property type="molecule type" value="Genomic_DNA"/>
</dbReference>
<feature type="domain" description="Ig-like" evidence="4">
    <location>
        <begin position="533"/>
        <end position="626"/>
    </location>
</feature>
<dbReference type="InterPro" id="IPR013783">
    <property type="entry name" value="Ig-like_fold"/>
</dbReference>
<organism evidence="5 6">
    <name type="scientific">Lates japonicus</name>
    <name type="common">Japanese lates</name>
    <dbReference type="NCBI Taxonomy" id="270547"/>
    <lineage>
        <taxon>Eukaryota</taxon>
        <taxon>Metazoa</taxon>
        <taxon>Chordata</taxon>
        <taxon>Craniata</taxon>
        <taxon>Vertebrata</taxon>
        <taxon>Euteleostomi</taxon>
        <taxon>Actinopterygii</taxon>
        <taxon>Neopterygii</taxon>
        <taxon>Teleostei</taxon>
        <taxon>Neoteleostei</taxon>
        <taxon>Acanthomorphata</taxon>
        <taxon>Carangaria</taxon>
        <taxon>Carangaria incertae sedis</taxon>
        <taxon>Centropomidae</taxon>
        <taxon>Lates</taxon>
    </lineage>
</organism>